<dbReference type="PANTHER" id="PTHR45674:SF13">
    <property type="entry name" value="DNA LIGASE-RELATED"/>
    <property type="match status" value="1"/>
</dbReference>
<keyword evidence="10 13" id="KW-0234">DNA repair</keyword>
<evidence type="ECO:0000256" key="10">
    <source>
        <dbReference type="ARBA" id="ARBA00023204"/>
    </source>
</evidence>
<sequence>MVNVLFAEVVETSAAVAATRSRLAKVAALAELLRRTTTPAVVSFLVGVPSQGRIGAGYRTVLDVSPPPAAEPGLTVAEVDAALGAYAAISGKGSAQRRLEALTSLFGRATAEEQDFLRRLLTGELRQGALEGVMLDAIARAAGAPGEDVRRAFMLSGSMPDTAVAALAGTLGDFRLELGRPVRPMLASPAESLPSALAELGACVVEHKLDGARIQVHRSGDEVRVFTRTLREITRTVPELVALVRGLPCTSVVLDGETLALNDDGKPRPFQETMSRFGAQDERELLLSPFFFDCLHLDGADLLDAPLSERLAALRRVAGAHVIPGVESPSAEQAEAVLANALSAGHEGVVVKGLESVYAAGRRGRSWQKVKPVHTLDLVVLGVEWGSGRRRGLLSNLHLGARDPDGGPPIMVGKTFKGLTDELLAWQTRELMALATDKTDWVVTVRPELVIEIELDGVQVSPRYPGGVALRFARVLRYRPDKDAAEADTIDAVRALLPKPATPPDLPT</sequence>
<keyword evidence="5 13" id="KW-0547">Nucleotide-binding</keyword>
<dbReference type="Pfam" id="PF04675">
    <property type="entry name" value="DNA_ligase_A_N"/>
    <property type="match status" value="1"/>
</dbReference>
<dbReference type="GO" id="GO:0016874">
    <property type="term" value="F:ligase activity"/>
    <property type="evidence" value="ECO:0007669"/>
    <property type="project" value="UniProtKB-KW"/>
</dbReference>
<keyword evidence="7 13" id="KW-0067">ATP-binding</keyword>
<dbReference type="HAMAP" id="MF_00407">
    <property type="entry name" value="DNA_ligase"/>
    <property type="match status" value="1"/>
</dbReference>
<feature type="binding site" evidence="13">
    <location>
        <position position="292"/>
    </location>
    <ligand>
        <name>ATP</name>
        <dbReference type="ChEBI" id="CHEBI:30616"/>
    </ligand>
</feature>
<dbReference type="Gene3D" id="3.30.470.30">
    <property type="entry name" value="DNA ligase/mRNA capping enzyme"/>
    <property type="match status" value="1"/>
</dbReference>
<dbReference type="InterPro" id="IPR050191">
    <property type="entry name" value="ATP-dep_DNA_ligase"/>
</dbReference>
<evidence type="ECO:0000256" key="8">
    <source>
        <dbReference type="ARBA" id="ARBA00022842"/>
    </source>
</evidence>
<dbReference type="PROSITE" id="PS00697">
    <property type="entry name" value="DNA_LIGASE_A1"/>
    <property type="match status" value="1"/>
</dbReference>
<keyword evidence="6 13" id="KW-0227">DNA damage</keyword>
<keyword evidence="8 13" id="KW-0460">Magnesium</keyword>
<dbReference type="PROSITE" id="PS50160">
    <property type="entry name" value="DNA_LIGASE_A3"/>
    <property type="match status" value="1"/>
</dbReference>
<evidence type="ECO:0000256" key="13">
    <source>
        <dbReference type="HAMAP-Rule" id="MF_00407"/>
    </source>
</evidence>
<dbReference type="InterPro" id="IPR000977">
    <property type="entry name" value="DNA_ligase_ATP-dep"/>
</dbReference>
<evidence type="ECO:0000256" key="6">
    <source>
        <dbReference type="ARBA" id="ARBA00022763"/>
    </source>
</evidence>
<feature type="domain" description="ATP-dependent DNA ligase family profile" evidence="16">
    <location>
        <begin position="280"/>
        <end position="403"/>
    </location>
</feature>
<accession>A0ABP3CU53</accession>
<dbReference type="SUPFAM" id="SSF50249">
    <property type="entry name" value="Nucleic acid-binding proteins"/>
    <property type="match status" value="1"/>
</dbReference>
<evidence type="ECO:0000256" key="2">
    <source>
        <dbReference type="ARBA" id="ARBA00022618"/>
    </source>
</evidence>
<evidence type="ECO:0000313" key="17">
    <source>
        <dbReference type="EMBL" id="GAA0215426.1"/>
    </source>
</evidence>
<feature type="binding site" evidence="13">
    <location>
        <position position="228"/>
    </location>
    <ligand>
        <name>ATP</name>
        <dbReference type="ChEBI" id="CHEBI:30616"/>
    </ligand>
</feature>
<comment type="cofactor">
    <cofactor evidence="13">
        <name>Mg(2+)</name>
        <dbReference type="ChEBI" id="CHEBI:18420"/>
    </cofactor>
</comment>
<evidence type="ECO:0000313" key="18">
    <source>
        <dbReference type="Proteomes" id="UP001500416"/>
    </source>
</evidence>
<keyword evidence="4 13" id="KW-0479">Metal-binding</keyword>
<organism evidence="17 18">
    <name type="scientific">Saccharothrix mutabilis subsp. mutabilis</name>
    <dbReference type="NCBI Taxonomy" id="66855"/>
    <lineage>
        <taxon>Bacteria</taxon>
        <taxon>Bacillati</taxon>
        <taxon>Actinomycetota</taxon>
        <taxon>Actinomycetes</taxon>
        <taxon>Pseudonocardiales</taxon>
        <taxon>Pseudonocardiaceae</taxon>
        <taxon>Saccharothrix</taxon>
    </lineage>
</organism>
<keyword evidence="18" id="KW-1185">Reference proteome</keyword>
<keyword evidence="11 13" id="KW-0131">Cell cycle</keyword>
<feature type="active site" description="N6-AMP-lysine intermediate" evidence="13">
    <location>
        <position position="208"/>
    </location>
</feature>
<dbReference type="InterPro" id="IPR012308">
    <property type="entry name" value="DNA_ligase_ATP-dep_N"/>
</dbReference>
<dbReference type="InterPro" id="IPR012340">
    <property type="entry name" value="NA-bd_OB-fold"/>
</dbReference>
<feature type="binding site" evidence="13">
    <location>
        <position position="369"/>
    </location>
    <ligand>
        <name>ATP</name>
        <dbReference type="ChEBI" id="CHEBI:30616"/>
    </ligand>
</feature>
<dbReference type="NCBIfam" id="NF002868">
    <property type="entry name" value="PRK03180.1"/>
    <property type="match status" value="1"/>
</dbReference>
<comment type="caution">
    <text evidence="17">The sequence shown here is derived from an EMBL/GenBank/DDBJ whole genome shotgun (WGS) entry which is preliminary data.</text>
</comment>
<evidence type="ECO:0000256" key="12">
    <source>
        <dbReference type="ARBA" id="ARBA00034003"/>
    </source>
</evidence>
<dbReference type="InterPro" id="IPR012310">
    <property type="entry name" value="DNA_ligase_ATP-dep_cent"/>
</dbReference>
<gene>
    <name evidence="13" type="primary">lig</name>
    <name evidence="17" type="ORF">GCM10010492_11540</name>
</gene>
<evidence type="ECO:0000256" key="14">
    <source>
        <dbReference type="RuleBase" id="RU000617"/>
    </source>
</evidence>
<dbReference type="CDD" id="cd07901">
    <property type="entry name" value="Adenylation_DNA_ligase_Arch_LigB"/>
    <property type="match status" value="1"/>
</dbReference>
<name>A0ABP3CU53_9PSEU</name>
<evidence type="ECO:0000256" key="15">
    <source>
        <dbReference type="RuleBase" id="RU004196"/>
    </source>
</evidence>
<dbReference type="EC" id="6.5.1.1" evidence="13"/>
<dbReference type="InterPro" id="IPR016059">
    <property type="entry name" value="DNA_ligase_ATP-dep_CS"/>
</dbReference>
<dbReference type="EMBL" id="BAAABU010000002">
    <property type="protein sequence ID" value="GAA0215426.1"/>
    <property type="molecule type" value="Genomic_DNA"/>
</dbReference>
<dbReference type="SUPFAM" id="SSF117018">
    <property type="entry name" value="ATP-dependent DNA ligase DNA-binding domain"/>
    <property type="match status" value="1"/>
</dbReference>
<reference evidence="18" key="1">
    <citation type="journal article" date="2019" name="Int. J. Syst. Evol. Microbiol.">
        <title>The Global Catalogue of Microorganisms (GCM) 10K type strain sequencing project: providing services to taxonomists for standard genome sequencing and annotation.</title>
        <authorList>
            <consortium name="The Broad Institute Genomics Platform"/>
            <consortium name="The Broad Institute Genome Sequencing Center for Infectious Disease"/>
            <person name="Wu L."/>
            <person name="Ma J."/>
        </authorList>
    </citation>
    <scope>NUCLEOTIDE SEQUENCE [LARGE SCALE GENOMIC DNA]</scope>
    <source>
        <strain evidence="18">JCM 3380</strain>
    </source>
</reference>
<evidence type="ECO:0000256" key="3">
    <source>
        <dbReference type="ARBA" id="ARBA00022705"/>
    </source>
</evidence>
<evidence type="ECO:0000256" key="7">
    <source>
        <dbReference type="ARBA" id="ARBA00022840"/>
    </source>
</evidence>
<dbReference type="InterPro" id="IPR012309">
    <property type="entry name" value="DNA_ligase_ATP-dep_C"/>
</dbReference>
<evidence type="ECO:0000256" key="4">
    <source>
        <dbReference type="ARBA" id="ARBA00022723"/>
    </source>
</evidence>
<comment type="function">
    <text evidence="13">DNA ligase that seals nicks in double-stranded DNA during DNA replication, DNA recombination and DNA repair.</text>
</comment>
<feature type="binding site" evidence="13">
    <location>
        <position position="213"/>
    </location>
    <ligand>
        <name>ATP</name>
        <dbReference type="ChEBI" id="CHEBI:30616"/>
    </ligand>
</feature>
<keyword evidence="9 13" id="KW-0233">DNA recombination</keyword>
<dbReference type="Pfam" id="PF01068">
    <property type="entry name" value="DNA_ligase_A_M"/>
    <property type="match status" value="1"/>
</dbReference>
<feature type="binding site" evidence="13">
    <location>
        <position position="206"/>
    </location>
    <ligand>
        <name>ATP</name>
        <dbReference type="ChEBI" id="CHEBI:30616"/>
    </ligand>
</feature>
<keyword evidence="1 13" id="KW-0436">Ligase</keyword>
<dbReference type="NCBIfam" id="TIGR00574">
    <property type="entry name" value="dnl1"/>
    <property type="match status" value="1"/>
</dbReference>
<dbReference type="Gene3D" id="2.40.50.140">
    <property type="entry name" value="Nucleic acid-binding proteins"/>
    <property type="match status" value="1"/>
</dbReference>
<keyword evidence="2 13" id="KW-0132">Cell division</keyword>
<feature type="binding site" evidence="13">
    <location>
        <position position="257"/>
    </location>
    <ligand>
        <name>ATP</name>
        <dbReference type="ChEBI" id="CHEBI:30616"/>
    </ligand>
</feature>
<dbReference type="Gene3D" id="1.10.3260.10">
    <property type="entry name" value="DNA ligase, ATP-dependent, N-terminal domain"/>
    <property type="match status" value="1"/>
</dbReference>
<proteinExistence type="inferred from homology"/>
<comment type="similarity">
    <text evidence="13 15">Belongs to the ATP-dependent DNA ligase family.</text>
</comment>
<dbReference type="PANTHER" id="PTHR45674">
    <property type="entry name" value="DNA LIGASE 1/3 FAMILY MEMBER"/>
    <property type="match status" value="1"/>
</dbReference>
<evidence type="ECO:0000256" key="11">
    <source>
        <dbReference type="ARBA" id="ARBA00023306"/>
    </source>
</evidence>
<dbReference type="Pfam" id="PF04679">
    <property type="entry name" value="DNA_ligase_A_C"/>
    <property type="match status" value="1"/>
</dbReference>
<protein>
    <recommendedName>
        <fullName evidence="13">Probable DNA ligase</fullName>
        <ecNumber evidence="13">6.5.1.1</ecNumber>
    </recommendedName>
    <alternativeName>
        <fullName evidence="13">Polydeoxyribonucleotide synthase [ATP]</fullName>
    </alternativeName>
</protein>
<dbReference type="SUPFAM" id="SSF56091">
    <property type="entry name" value="DNA ligase/mRNA capping enzyme, catalytic domain"/>
    <property type="match status" value="1"/>
</dbReference>
<evidence type="ECO:0000259" key="16">
    <source>
        <dbReference type="PROSITE" id="PS50160"/>
    </source>
</evidence>
<dbReference type="InterPro" id="IPR036599">
    <property type="entry name" value="DNA_ligase_N_sf"/>
</dbReference>
<evidence type="ECO:0000256" key="9">
    <source>
        <dbReference type="ARBA" id="ARBA00023172"/>
    </source>
</evidence>
<evidence type="ECO:0000256" key="1">
    <source>
        <dbReference type="ARBA" id="ARBA00022598"/>
    </source>
</evidence>
<comment type="catalytic activity">
    <reaction evidence="12 13 14">
        <text>ATP + (deoxyribonucleotide)n-3'-hydroxyl + 5'-phospho-(deoxyribonucleotide)m = (deoxyribonucleotide)n+m + AMP + diphosphate.</text>
        <dbReference type="EC" id="6.5.1.1"/>
    </reaction>
</comment>
<evidence type="ECO:0000256" key="5">
    <source>
        <dbReference type="ARBA" id="ARBA00022741"/>
    </source>
</evidence>
<feature type="binding site" evidence="13">
    <location>
        <position position="363"/>
    </location>
    <ligand>
        <name>ATP</name>
        <dbReference type="ChEBI" id="CHEBI:30616"/>
    </ligand>
</feature>
<dbReference type="Proteomes" id="UP001500416">
    <property type="component" value="Unassembled WGS sequence"/>
</dbReference>
<dbReference type="InterPro" id="IPR022865">
    <property type="entry name" value="DNA_ligae_ATP-dep_bac/arc"/>
</dbReference>
<keyword evidence="3 13" id="KW-0235">DNA replication</keyword>